<organism evidence="8 9">
    <name type="scientific">Pseudanabaena biceps PCC 7429</name>
    <dbReference type="NCBI Taxonomy" id="927668"/>
    <lineage>
        <taxon>Bacteria</taxon>
        <taxon>Bacillati</taxon>
        <taxon>Cyanobacteriota</taxon>
        <taxon>Cyanophyceae</taxon>
        <taxon>Pseudanabaenales</taxon>
        <taxon>Pseudanabaenaceae</taxon>
        <taxon>Pseudanabaena</taxon>
    </lineage>
</organism>
<evidence type="ECO:0000313" key="8">
    <source>
        <dbReference type="EMBL" id="ELS31751.1"/>
    </source>
</evidence>
<dbReference type="PANTHER" id="PTHR42865">
    <property type="entry name" value="PROTON/GLUTAMATE-ASPARTATE SYMPORTER"/>
    <property type="match status" value="1"/>
</dbReference>
<dbReference type="PRINTS" id="PR00173">
    <property type="entry name" value="EDTRNSPORT"/>
</dbReference>
<feature type="transmembrane region" description="Helical" evidence="7">
    <location>
        <begin position="95"/>
        <end position="113"/>
    </location>
</feature>
<keyword evidence="4 7" id="KW-0812">Transmembrane</keyword>
<dbReference type="Proteomes" id="UP000011201">
    <property type="component" value="Unassembled WGS sequence"/>
</dbReference>
<dbReference type="PANTHER" id="PTHR42865:SF7">
    <property type="entry name" value="PROTON_GLUTAMATE-ASPARTATE SYMPORTER"/>
    <property type="match status" value="1"/>
</dbReference>
<reference evidence="8 9" key="1">
    <citation type="journal article" date="2013" name="Proc. Natl. Acad. Sci. U.S.A.">
        <title>Improving the coverage of the cyanobacterial phylum using diversity-driven genome sequencing.</title>
        <authorList>
            <person name="Shih P.M."/>
            <person name="Wu D."/>
            <person name="Latifi A."/>
            <person name="Axen S.D."/>
            <person name="Fewer D.P."/>
            <person name="Talla E."/>
            <person name="Calteau A."/>
            <person name="Cai F."/>
            <person name="Tandeau de Marsac N."/>
            <person name="Rippka R."/>
            <person name="Herdman M."/>
            <person name="Sivonen K."/>
            <person name="Coursin T."/>
            <person name="Laurent T."/>
            <person name="Goodwin L."/>
            <person name="Nolan M."/>
            <person name="Davenport K.W."/>
            <person name="Han C.S."/>
            <person name="Rubin E.M."/>
            <person name="Eisen J.A."/>
            <person name="Woyke T."/>
            <person name="Gugger M."/>
            <person name="Kerfeld C.A."/>
        </authorList>
    </citation>
    <scope>NUCLEOTIDE SEQUENCE [LARGE SCALE GENOMIC DNA]</scope>
    <source>
        <strain evidence="8 9">PCC 7429</strain>
    </source>
</reference>
<evidence type="ECO:0000256" key="7">
    <source>
        <dbReference type="SAM" id="Phobius"/>
    </source>
</evidence>
<comment type="subcellular location">
    <subcellularLocation>
        <location evidence="1">Cell membrane</location>
        <topology evidence="1">Multi-pass membrane protein</topology>
    </subcellularLocation>
</comment>
<dbReference type="Gene3D" id="1.10.3860.10">
    <property type="entry name" value="Sodium:dicarboxylate symporter"/>
    <property type="match status" value="1"/>
</dbReference>
<keyword evidence="2" id="KW-0813">Transport</keyword>
<evidence type="ECO:0000256" key="6">
    <source>
        <dbReference type="ARBA" id="ARBA00023136"/>
    </source>
</evidence>
<feature type="transmembrane region" description="Helical" evidence="7">
    <location>
        <begin position="54"/>
        <end position="75"/>
    </location>
</feature>
<dbReference type="Pfam" id="PF00375">
    <property type="entry name" value="SDF"/>
    <property type="match status" value="1"/>
</dbReference>
<proteinExistence type="predicted"/>
<feature type="transmembrane region" description="Helical" evidence="7">
    <location>
        <begin position="318"/>
        <end position="345"/>
    </location>
</feature>
<accession>L8MW89</accession>
<feature type="transmembrane region" description="Helical" evidence="7">
    <location>
        <begin position="227"/>
        <end position="251"/>
    </location>
</feature>
<evidence type="ECO:0000313" key="9">
    <source>
        <dbReference type="Proteomes" id="UP000011201"/>
    </source>
</evidence>
<evidence type="ECO:0000256" key="5">
    <source>
        <dbReference type="ARBA" id="ARBA00022989"/>
    </source>
</evidence>
<evidence type="ECO:0000256" key="1">
    <source>
        <dbReference type="ARBA" id="ARBA00004651"/>
    </source>
</evidence>
<feature type="transmembrane region" description="Helical" evidence="7">
    <location>
        <begin position="157"/>
        <end position="174"/>
    </location>
</feature>
<dbReference type="PATRIC" id="fig|927668.3.peg.3533"/>
<dbReference type="EMBL" id="ALWB01000142">
    <property type="protein sequence ID" value="ELS31751.1"/>
    <property type="molecule type" value="Genomic_DNA"/>
</dbReference>
<comment type="caution">
    <text evidence="8">The sequence shown here is derived from an EMBL/GenBank/DDBJ whole genome shotgun (WGS) entry which is preliminary data.</text>
</comment>
<keyword evidence="5 7" id="KW-1133">Transmembrane helix</keyword>
<evidence type="ECO:0000256" key="3">
    <source>
        <dbReference type="ARBA" id="ARBA00022475"/>
    </source>
</evidence>
<keyword evidence="3" id="KW-1003">Cell membrane</keyword>
<feature type="transmembrane region" description="Helical" evidence="7">
    <location>
        <begin position="12"/>
        <end position="34"/>
    </location>
</feature>
<dbReference type="SUPFAM" id="SSF118215">
    <property type="entry name" value="Proton glutamate symport protein"/>
    <property type="match status" value="1"/>
</dbReference>
<gene>
    <name evidence="8" type="ORF">Pse7429DRAFT_2857</name>
</gene>
<keyword evidence="9" id="KW-1185">Reference proteome</keyword>
<feature type="transmembrane region" description="Helical" evidence="7">
    <location>
        <begin position="195"/>
        <end position="215"/>
    </location>
</feature>
<dbReference type="InterPro" id="IPR001991">
    <property type="entry name" value="Na-dicarboxylate_symporter"/>
</dbReference>
<evidence type="ECO:0000256" key="2">
    <source>
        <dbReference type="ARBA" id="ARBA00022448"/>
    </source>
</evidence>
<evidence type="ECO:0000256" key="4">
    <source>
        <dbReference type="ARBA" id="ARBA00022692"/>
    </source>
</evidence>
<name>L8MW89_9CYAN</name>
<dbReference type="GO" id="GO:0005886">
    <property type="term" value="C:plasma membrane"/>
    <property type="evidence" value="ECO:0007669"/>
    <property type="project" value="UniProtKB-SubCell"/>
</dbReference>
<keyword evidence="6 7" id="KW-0472">Membrane</keyword>
<sequence length="421" mass="44541" precursor="true">MVVVFKLVIGNMNLSTFILISLVAGVAFGTLLNTTFPENIELINQVFLAPVGESFLRLIQFVVVPIVFSSLIMGLTRIQGAGQVGRYTVKLMTSYIVTSSIALGVGMGTAYIIQPGSGVTGFSLSADINLAESPSLISWLVSLIPVNPLEALSTGNLLQIIFSAVLLGIGIQIAKEKAKPFVELIESIYHISERTLSVILYVAPLGVFALMSSTIATQGLELVAKLLFYVLGLVIASSIMLCLDMSILFLLKADPIRFLRSLSEAIALAFGTASSNAALPVVLQNIQENYGLREEIASFAIPLGTALKRDGAAILQGFNALFVAQIYQVPLTPSLLMAIAVSSLLVSFSTPGVPGSALITMATVLSASGLPLEAIALVAGIDRLTDGLKTVVNIIGNSVNAIILSHWEAEQLPEVEQIPAR</sequence>
<dbReference type="GO" id="GO:0015293">
    <property type="term" value="F:symporter activity"/>
    <property type="evidence" value="ECO:0007669"/>
    <property type="project" value="UniProtKB-KW"/>
</dbReference>
<feature type="transmembrane region" description="Helical" evidence="7">
    <location>
        <begin position="357"/>
        <end position="379"/>
    </location>
</feature>
<dbReference type="AlphaFoldDB" id="L8MW89"/>
<dbReference type="InterPro" id="IPR036458">
    <property type="entry name" value="Na:dicarbo_symporter_sf"/>
</dbReference>
<protein>
    <submittedName>
        <fullName evidence="8">Sodium:dicarboxylate symporter</fullName>
    </submittedName>
</protein>